<dbReference type="GO" id="GO:0004129">
    <property type="term" value="F:cytochrome-c oxidase activity"/>
    <property type="evidence" value="ECO:0007669"/>
    <property type="project" value="UniProtKB-EC"/>
</dbReference>
<keyword evidence="6" id="KW-1278">Translocase</keyword>
<dbReference type="EMBL" id="SSSM01000001">
    <property type="protein sequence ID" value="THG33433.1"/>
    <property type="molecule type" value="Genomic_DNA"/>
</dbReference>
<comment type="catalytic activity">
    <reaction evidence="11">
        <text>4 Fe(II)-[cytochrome c] + O2 + 8 H(+)(in) = 4 Fe(III)-[cytochrome c] + 2 H2O + 4 H(+)(out)</text>
        <dbReference type="Rhea" id="RHEA:11436"/>
        <dbReference type="Rhea" id="RHEA-COMP:10350"/>
        <dbReference type="Rhea" id="RHEA-COMP:14399"/>
        <dbReference type="ChEBI" id="CHEBI:15377"/>
        <dbReference type="ChEBI" id="CHEBI:15378"/>
        <dbReference type="ChEBI" id="CHEBI:15379"/>
        <dbReference type="ChEBI" id="CHEBI:29033"/>
        <dbReference type="ChEBI" id="CHEBI:29034"/>
        <dbReference type="EC" id="7.1.1.9"/>
    </reaction>
</comment>
<dbReference type="FunFam" id="1.20.120.80:FF:000001">
    <property type="entry name" value="Cytochrome (Ubi)quinol oxidase subunit III"/>
    <property type="match status" value="1"/>
</dbReference>
<comment type="caution">
    <text evidence="16">The sequence shown here is derived from an EMBL/GenBank/DDBJ whole genome shotgun (WGS) entry which is preliminary data.</text>
</comment>
<sequence length="246" mass="27081">MSQGRTTDAAVRFPAATRGPRRADSAVTRPLFRHNGHVSSASALQSTSAPVINRPDSVAVGVIVWLGSEVMFFAGLFAIYFTLRSSVPDLWAEQVGDLNVPYAATNTIILVLSSFTCQAGVFAAERLQPYRTSWNPRHWGMTEWFFVTYAMGAVFVSGQVLEYATLVSEGLTLATNSYGSAFYLTTGFHALHVTGGLIAFLMVIGRGFAARNFGHREATSAIVVSYYWHFVDVVWIFLFIVIYILK</sequence>
<proteinExistence type="inferred from homology"/>
<protein>
    <recommendedName>
        <fullName evidence="3">cytochrome-c oxidase</fullName>
        <ecNumber evidence="3">7.1.1.9</ecNumber>
    </recommendedName>
    <alternativeName>
        <fullName evidence="9">Cytochrome aa3 subunit 3</fullName>
    </alternativeName>
    <alternativeName>
        <fullName evidence="10">Cytochrome c oxidase polypeptide III</fullName>
    </alternativeName>
</protein>
<evidence type="ECO:0000256" key="11">
    <source>
        <dbReference type="ARBA" id="ARBA00047816"/>
    </source>
</evidence>
<evidence type="ECO:0000313" key="17">
    <source>
        <dbReference type="Proteomes" id="UP000309133"/>
    </source>
</evidence>
<evidence type="ECO:0000256" key="1">
    <source>
        <dbReference type="ARBA" id="ARBA00004651"/>
    </source>
</evidence>
<dbReference type="SUPFAM" id="SSF81452">
    <property type="entry name" value="Cytochrome c oxidase subunit III-like"/>
    <property type="match status" value="1"/>
</dbReference>
<evidence type="ECO:0000256" key="7">
    <source>
        <dbReference type="ARBA" id="ARBA00022989"/>
    </source>
</evidence>
<evidence type="ECO:0000256" key="12">
    <source>
        <dbReference type="RuleBase" id="RU003376"/>
    </source>
</evidence>
<dbReference type="InterPro" id="IPR013833">
    <property type="entry name" value="Cyt_c_oxidase_su3_a-hlx"/>
</dbReference>
<evidence type="ECO:0000256" key="14">
    <source>
        <dbReference type="SAM" id="Phobius"/>
    </source>
</evidence>
<name>A0A4S4FRY6_9MICO</name>
<feature type="transmembrane region" description="Helical" evidence="14">
    <location>
        <begin position="181"/>
        <end position="205"/>
    </location>
</feature>
<dbReference type="PROSITE" id="PS50253">
    <property type="entry name" value="COX3"/>
    <property type="match status" value="1"/>
</dbReference>
<evidence type="ECO:0000313" key="16">
    <source>
        <dbReference type="EMBL" id="THG33433.1"/>
    </source>
</evidence>
<dbReference type="GO" id="GO:0005886">
    <property type="term" value="C:plasma membrane"/>
    <property type="evidence" value="ECO:0007669"/>
    <property type="project" value="UniProtKB-SubCell"/>
</dbReference>
<keyword evidence="4" id="KW-1003">Cell membrane</keyword>
<evidence type="ECO:0000256" key="5">
    <source>
        <dbReference type="ARBA" id="ARBA00022692"/>
    </source>
</evidence>
<dbReference type="CDD" id="cd00386">
    <property type="entry name" value="Heme_Cu_Oxidase_III_like"/>
    <property type="match status" value="1"/>
</dbReference>
<dbReference type="PANTHER" id="PTHR11403:SF2">
    <property type="entry name" value="CYTOCHROME BO(3) UBIQUINOL OXIDASE SUBUNIT 3"/>
    <property type="match status" value="1"/>
</dbReference>
<dbReference type="AlphaFoldDB" id="A0A4S4FRY6"/>
<dbReference type="InterPro" id="IPR035973">
    <property type="entry name" value="Cyt_c_oxidase_su3-like_sf"/>
</dbReference>
<feature type="region of interest" description="Disordered" evidence="13">
    <location>
        <begin position="1"/>
        <end position="24"/>
    </location>
</feature>
<evidence type="ECO:0000256" key="2">
    <source>
        <dbReference type="ARBA" id="ARBA00010581"/>
    </source>
</evidence>
<dbReference type="InterPro" id="IPR000298">
    <property type="entry name" value="Cyt_c_oxidase-like_su3"/>
</dbReference>
<dbReference type="GO" id="GO:0019646">
    <property type="term" value="P:aerobic electron transport chain"/>
    <property type="evidence" value="ECO:0007669"/>
    <property type="project" value="InterPro"/>
</dbReference>
<evidence type="ECO:0000256" key="8">
    <source>
        <dbReference type="ARBA" id="ARBA00023136"/>
    </source>
</evidence>
<feature type="transmembrane region" description="Helical" evidence="14">
    <location>
        <begin position="58"/>
        <end position="83"/>
    </location>
</feature>
<gene>
    <name evidence="16" type="ORF">E6C64_03580</name>
</gene>
<dbReference type="EC" id="7.1.1.9" evidence="3"/>
<feature type="transmembrane region" description="Helical" evidence="14">
    <location>
        <begin position="226"/>
        <end position="245"/>
    </location>
</feature>
<evidence type="ECO:0000256" key="3">
    <source>
        <dbReference type="ARBA" id="ARBA00012949"/>
    </source>
</evidence>
<evidence type="ECO:0000256" key="9">
    <source>
        <dbReference type="ARBA" id="ARBA00031400"/>
    </source>
</evidence>
<evidence type="ECO:0000256" key="10">
    <source>
        <dbReference type="ARBA" id="ARBA00031625"/>
    </source>
</evidence>
<keyword evidence="5 12" id="KW-0812">Transmembrane</keyword>
<feature type="domain" description="Heme-copper oxidase subunit III family profile" evidence="15">
    <location>
        <begin position="57"/>
        <end position="246"/>
    </location>
</feature>
<keyword evidence="8 14" id="KW-0472">Membrane</keyword>
<evidence type="ECO:0000256" key="13">
    <source>
        <dbReference type="SAM" id="MobiDB-lite"/>
    </source>
</evidence>
<dbReference type="Proteomes" id="UP000309133">
    <property type="component" value="Unassembled WGS sequence"/>
</dbReference>
<reference evidence="16 17" key="1">
    <citation type="submission" date="2019-04" db="EMBL/GenBank/DDBJ databases">
        <authorList>
            <person name="Jiang L."/>
        </authorList>
    </citation>
    <scope>NUCLEOTIDE SEQUENCE [LARGE SCALE GENOMIC DNA]</scope>
    <source>
        <strain evidence="16 17">YIM 131853</strain>
    </source>
</reference>
<keyword evidence="7 14" id="KW-1133">Transmembrane helix</keyword>
<evidence type="ECO:0000256" key="4">
    <source>
        <dbReference type="ARBA" id="ARBA00022475"/>
    </source>
</evidence>
<feature type="transmembrane region" description="Helical" evidence="14">
    <location>
        <begin position="103"/>
        <end position="124"/>
    </location>
</feature>
<organism evidence="16 17">
    <name type="scientific">Naasia lichenicola</name>
    <dbReference type="NCBI Taxonomy" id="2565933"/>
    <lineage>
        <taxon>Bacteria</taxon>
        <taxon>Bacillati</taxon>
        <taxon>Actinomycetota</taxon>
        <taxon>Actinomycetes</taxon>
        <taxon>Micrococcales</taxon>
        <taxon>Microbacteriaceae</taxon>
        <taxon>Naasia</taxon>
    </lineage>
</organism>
<accession>A0A4S4FRY6</accession>
<keyword evidence="17" id="KW-1185">Reference proteome</keyword>
<feature type="transmembrane region" description="Helical" evidence="14">
    <location>
        <begin position="144"/>
        <end position="161"/>
    </location>
</feature>
<comment type="subcellular location">
    <subcellularLocation>
        <location evidence="1 12">Cell membrane</location>
        <topology evidence="1 12">Multi-pass membrane protein</topology>
    </subcellularLocation>
</comment>
<dbReference type="Pfam" id="PF00510">
    <property type="entry name" value="COX3"/>
    <property type="match status" value="1"/>
</dbReference>
<comment type="similarity">
    <text evidence="2 12">Belongs to the cytochrome c oxidase subunit 3 family.</text>
</comment>
<dbReference type="OrthoDB" id="9810850at2"/>
<evidence type="ECO:0000256" key="6">
    <source>
        <dbReference type="ARBA" id="ARBA00022967"/>
    </source>
</evidence>
<dbReference type="PANTHER" id="PTHR11403">
    <property type="entry name" value="CYTOCHROME C OXIDASE SUBUNIT III"/>
    <property type="match status" value="1"/>
</dbReference>
<evidence type="ECO:0000259" key="15">
    <source>
        <dbReference type="PROSITE" id="PS50253"/>
    </source>
</evidence>
<dbReference type="InterPro" id="IPR024791">
    <property type="entry name" value="Cyt_c/ubiquinol_Oxase_su3"/>
</dbReference>
<dbReference type="Gene3D" id="1.20.120.80">
    <property type="entry name" value="Cytochrome c oxidase, subunit III, four-helix bundle"/>
    <property type="match status" value="1"/>
</dbReference>